<dbReference type="Gene3D" id="1.10.150.240">
    <property type="entry name" value="Putative phosphatase, domain 2"/>
    <property type="match status" value="1"/>
</dbReference>
<sequence length="35" mass="3833">MINPIELVIFDGDGVLVDREHIAVRVRSAVLTDLG</sequence>
<protein>
    <submittedName>
        <fullName evidence="1">Beta-phosphoglucomutase-like phosphatase (HAD superfamily)</fullName>
    </submittedName>
</protein>
<dbReference type="Proteomes" id="UP001225356">
    <property type="component" value="Unassembled WGS sequence"/>
</dbReference>
<dbReference type="InterPro" id="IPR023198">
    <property type="entry name" value="PGP-like_dom2"/>
</dbReference>
<accession>A0ABT9Q7J5</accession>
<reference evidence="1 2" key="1">
    <citation type="submission" date="2023-07" db="EMBL/GenBank/DDBJ databases">
        <title>Sequencing the genomes of 1000 actinobacteria strains.</title>
        <authorList>
            <person name="Klenk H.-P."/>
        </authorList>
    </citation>
    <scope>NUCLEOTIDE SEQUENCE [LARGE SCALE GENOMIC DNA]</scope>
    <source>
        <strain evidence="1 2">DSM 46740</strain>
    </source>
</reference>
<organism evidence="1 2">
    <name type="scientific">Streptosporangium lutulentum</name>
    <dbReference type="NCBI Taxonomy" id="1461250"/>
    <lineage>
        <taxon>Bacteria</taxon>
        <taxon>Bacillati</taxon>
        <taxon>Actinomycetota</taxon>
        <taxon>Actinomycetes</taxon>
        <taxon>Streptosporangiales</taxon>
        <taxon>Streptosporangiaceae</taxon>
        <taxon>Streptosporangium</taxon>
    </lineage>
</organism>
<dbReference type="SUPFAM" id="SSF56784">
    <property type="entry name" value="HAD-like"/>
    <property type="match status" value="1"/>
</dbReference>
<proteinExistence type="predicted"/>
<dbReference type="InterPro" id="IPR023214">
    <property type="entry name" value="HAD_sf"/>
</dbReference>
<gene>
    <name evidence="1" type="ORF">J2853_001270</name>
</gene>
<evidence type="ECO:0000313" key="2">
    <source>
        <dbReference type="Proteomes" id="UP001225356"/>
    </source>
</evidence>
<dbReference type="Gene3D" id="3.40.50.1000">
    <property type="entry name" value="HAD superfamily/HAD-like"/>
    <property type="match status" value="1"/>
</dbReference>
<dbReference type="EMBL" id="JAUSQU010000001">
    <property type="protein sequence ID" value="MDP9842059.1"/>
    <property type="molecule type" value="Genomic_DNA"/>
</dbReference>
<name>A0ABT9Q7J5_9ACTN</name>
<evidence type="ECO:0000313" key="1">
    <source>
        <dbReference type="EMBL" id="MDP9842059.1"/>
    </source>
</evidence>
<dbReference type="InterPro" id="IPR036412">
    <property type="entry name" value="HAD-like_sf"/>
</dbReference>
<comment type="caution">
    <text evidence="1">The sequence shown here is derived from an EMBL/GenBank/DDBJ whole genome shotgun (WGS) entry which is preliminary data.</text>
</comment>
<keyword evidence="2" id="KW-1185">Reference proteome</keyword>